<dbReference type="Pfam" id="PF09586">
    <property type="entry name" value="YfhO"/>
    <property type="match status" value="1"/>
</dbReference>
<evidence type="ECO:0008006" key="5">
    <source>
        <dbReference type="Google" id="ProtNLM"/>
    </source>
</evidence>
<feature type="transmembrane region" description="Helical" evidence="2">
    <location>
        <begin position="431"/>
        <end position="450"/>
    </location>
</feature>
<evidence type="ECO:0000313" key="4">
    <source>
        <dbReference type="Proteomes" id="UP000305517"/>
    </source>
</evidence>
<feature type="transmembrane region" description="Helical" evidence="2">
    <location>
        <begin position="106"/>
        <end position="130"/>
    </location>
</feature>
<dbReference type="OrthoDB" id="9772884at2"/>
<feature type="transmembrane region" description="Helical" evidence="2">
    <location>
        <begin position="137"/>
        <end position="158"/>
    </location>
</feature>
<feature type="transmembrane region" description="Helical" evidence="2">
    <location>
        <begin position="208"/>
        <end position="227"/>
    </location>
</feature>
<keyword evidence="2" id="KW-0472">Membrane</keyword>
<evidence type="ECO:0000256" key="2">
    <source>
        <dbReference type="SAM" id="Phobius"/>
    </source>
</evidence>
<dbReference type="PANTHER" id="PTHR38454:SF1">
    <property type="entry name" value="INTEGRAL MEMBRANE PROTEIN"/>
    <property type="match status" value="1"/>
</dbReference>
<keyword evidence="4" id="KW-1185">Reference proteome</keyword>
<feature type="transmembrane region" description="Helical" evidence="2">
    <location>
        <begin position="367"/>
        <end position="386"/>
    </location>
</feature>
<feature type="transmembrane region" description="Helical" evidence="2">
    <location>
        <begin position="164"/>
        <end position="180"/>
    </location>
</feature>
<feature type="transmembrane region" description="Helical" evidence="2">
    <location>
        <begin position="26"/>
        <end position="45"/>
    </location>
</feature>
<dbReference type="RefSeq" id="WP_138075931.1">
    <property type="nucleotide sequence ID" value="NZ_VAJM01000002.1"/>
</dbReference>
<accession>A0A5R8WVU0</accession>
<organism evidence="3 4">
    <name type="scientific">Hymenobacter jeollabukensis</name>
    <dbReference type="NCBI Taxonomy" id="2025313"/>
    <lineage>
        <taxon>Bacteria</taxon>
        <taxon>Pseudomonadati</taxon>
        <taxon>Bacteroidota</taxon>
        <taxon>Cytophagia</taxon>
        <taxon>Cytophagales</taxon>
        <taxon>Hymenobacteraceae</taxon>
        <taxon>Hymenobacter</taxon>
    </lineage>
</organism>
<evidence type="ECO:0000313" key="3">
    <source>
        <dbReference type="EMBL" id="TLM95434.1"/>
    </source>
</evidence>
<dbReference type="EMBL" id="VAJM01000002">
    <property type="protein sequence ID" value="TLM95434.1"/>
    <property type="molecule type" value="Genomic_DNA"/>
</dbReference>
<protein>
    <recommendedName>
        <fullName evidence="5">YfhO family protein</fullName>
    </recommendedName>
</protein>
<keyword evidence="2" id="KW-1133">Transmembrane helix</keyword>
<dbReference type="PANTHER" id="PTHR38454">
    <property type="entry name" value="INTEGRAL MEMBRANE PROTEIN-RELATED"/>
    <property type="match status" value="1"/>
</dbReference>
<keyword evidence="2" id="KW-0812">Transmembrane</keyword>
<sequence length="875" mass="94865">MPSPVVSPTPAAAAPQPLWSRLLPHLLAVAFLLVLAVLYFSPIVFGGKTLSQHDIVQFNGGAREALLFRETTGQEALWTNSMFSGMPTYLISTRFPGDLTVYLTNIFTFGLPPIVANLFAALFCGYLLFAALGMRPLVALVGAIAIGFTSYNLIILAAGHNSKSYALAYAPLVLAGLLVTFRRNWLVGGVLFALGLTMNIRANHLQITYYLLLLVLVFGVVELIFALREKRLPEFLRNTAVLAVGALLAVGVSFGRLYTTAEYGKYSIRGKSELKTPAPAQPGQPAAAPAEEGGSGLDHDYAFSYSYGIGETLTLLIPNYYGGASTSKLAADSNTGKALSGMVDPAQLDQYLAGMPTYWGDQPITSGPVYVGAVVVLLFVLGVFVADRRTRTWLLAATLFSIVLAWGKNFASFNDLMFDFFPGYNKFRAVSMALTIAQLAMPLLAVLALARVLRARPAATAAPLVAGLPVAQKDTPEVAGLRRHLLMAVGITAGLCLLALVFSLGSDFAGPVDSQLPQGFPLDALRQDRAALLRNDVFRSIFFIVATAGVLWFYLSRKLSLTLAASLVGLLVLADLWTADKRYLGENNFTNQTITAQFAPTKADEYILADKTLHYRVLNLANPFNDAQTSYLHKSIGGYHGAKLRRYQELIERQISPEMQQLFQDLSTNGQVGNPRVLNMLNARYFISPPQQNGEVQPIRNPGALGNAWFVSKVQPVQNPDQEMAALSTFDPATTAVIDVSKFPQATTSYVPGGSTIQLTSYSPNELKYTANATQNELAVFSEIYYADGWNAYLDGQQVPHLRADYVLRALPVRAGQHTIEFKFEPKEYRLGNIISMVSSVLLFLVIIGGVVFALRRNAAPAAAAPADNDDLLAA</sequence>
<dbReference type="Proteomes" id="UP000305517">
    <property type="component" value="Unassembled WGS sequence"/>
</dbReference>
<feature type="transmembrane region" description="Helical" evidence="2">
    <location>
        <begin position="485"/>
        <end position="505"/>
    </location>
</feature>
<evidence type="ECO:0000256" key="1">
    <source>
        <dbReference type="SAM" id="MobiDB-lite"/>
    </source>
</evidence>
<name>A0A5R8WVU0_9BACT</name>
<feature type="transmembrane region" description="Helical" evidence="2">
    <location>
        <begin position="834"/>
        <end position="855"/>
    </location>
</feature>
<dbReference type="InterPro" id="IPR018580">
    <property type="entry name" value="Uncharacterised_YfhO"/>
</dbReference>
<feature type="transmembrane region" description="Helical" evidence="2">
    <location>
        <begin position="239"/>
        <end position="258"/>
    </location>
</feature>
<feature type="transmembrane region" description="Helical" evidence="2">
    <location>
        <begin position="561"/>
        <end position="579"/>
    </location>
</feature>
<feature type="compositionally biased region" description="Low complexity" evidence="1">
    <location>
        <begin position="277"/>
        <end position="292"/>
    </location>
</feature>
<feature type="transmembrane region" description="Helical" evidence="2">
    <location>
        <begin position="537"/>
        <end position="554"/>
    </location>
</feature>
<feature type="transmembrane region" description="Helical" evidence="2">
    <location>
        <begin position="393"/>
        <end position="411"/>
    </location>
</feature>
<comment type="caution">
    <text evidence="3">The sequence shown here is derived from an EMBL/GenBank/DDBJ whole genome shotgun (WGS) entry which is preliminary data.</text>
</comment>
<dbReference type="AlphaFoldDB" id="A0A5R8WVU0"/>
<feature type="region of interest" description="Disordered" evidence="1">
    <location>
        <begin position="274"/>
        <end position="293"/>
    </location>
</feature>
<reference evidence="3 4" key="1">
    <citation type="submission" date="2019-05" db="EMBL/GenBank/DDBJ databases">
        <title>Hymenobacter edaphi sp. nov., isolated from abandoned arsenic-contaminated farmland soil.</title>
        <authorList>
            <person name="Nie L."/>
        </authorList>
    </citation>
    <scope>NUCLEOTIDE SEQUENCE [LARGE SCALE GENOMIC DNA]</scope>
    <source>
        <strain evidence="3 4">1-3-3-8</strain>
    </source>
</reference>
<gene>
    <name evidence="3" type="ORF">FDY95_06505</name>
</gene>
<proteinExistence type="predicted"/>